<dbReference type="InterPro" id="IPR033463">
    <property type="entry name" value="sCache_3"/>
</dbReference>
<evidence type="ECO:0000256" key="4">
    <source>
        <dbReference type="ARBA" id="ARBA00022475"/>
    </source>
</evidence>
<sequence length="669" mass="73235">MKFLRTSIRFKLTVGTMVPLVAAIAVCWVIGSSIIITRFISEAQQTVESNLSSANEIFLGEMARLSDIIRLAGLSPELSAALRDNKNLPAVIPLQSILRNDRLSFLTLVDRYGFVRYRAANPGSTGDALRSEKILADAAKGIVCSGIFLLRPEQVIRENPQLPSLMNIPLKPTPHARTYTKQVENRGLFLIAAAPVIAADGTVAGVIYGGMLLNGENRLVDRITRVIFQPRENAGQPVGSATIFLDDVRIATSVMDERGERAIGSVMSAEVYNAVSRGEKWNGKAFVVDRWNFTAYEPLRDYRGTVVGALYVGMSEQPYAELRSQINTIFSGVLAFVTLFGVPLSAWLGSNMARPIKALEEGARRIAAGEQQSDITVDSHDEIASLAGEFNIMKRRLKEREREILSLNHTLEEKVTERTTQLEEKNEQLLLAQKELAQAERLAAIGLLASGVAHEINNPLAIIRGNVELLEMNSAAGDHGPEELDTIMRQVARIERIVKNLRAFSRGSAKQLSRFSLAEVLEDILDQVGHQVLLDPYTVTRHYRGKKIMIEADEDQLRQVFTNLIVNGLQAMEGGGTLFVDIGADPEAGLCRVAVADTGPGLSEEQVEKLFTPFYTTKSHGTGLGLAVSYGIVRDHGGEIEVLSEPGQGTIFSVILPLKQAPEEQGEQG</sequence>
<dbReference type="OrthoDB" id="9781147at2"/>
<proteinExistence type="predicted"/>
<evidence type="ECO:0000313" key="15">
    <source>
        <dbReference type="EMBL" id="KAA0892278.1"/>
    </source>
</evidence>
<keyword evidence="9 12" id="KW-1133">Transmembrane helix</keyword>
<dbReference type="InterPro" id="IPR005467">
    <property type="entry name" value="His_kinase_dom"/>
</dbReference>
<dbReference type="SUPFAM" id="SSF103190">
    <property type="entry name" value="Sensory domain-like"/>
    <property type="match status" value="1"/>
</dbReference>
<reference evidence="15 16" key="1">
    <citation type="submission" date="2019-04" db="EMBL/GenBank/DDBJ databases">
        <title>Geobacter ruber sp. nov., ferric-reducing bacteria isolated from paddy soil.</title>
        <authorList>
            <person name="Xu Z."/>
            <person name="Masuda Y."/>
            <person name="Itoh H."/>
            <person name="Senoo K."/>
        </authorList>
    </citation>
    <scope>NUCLEOTIDE SEQUENCE [LARGE SCALE GENOMIC DNA]</scope>
    <source>
        <strain evidence="15 16">Red88</strain>
    </source>
</reference>
<dbReference type="SUPFAM" id="SSF55874">
    <property type="entry name" value="ATPase domain of HSP90 chaperone/DNA topoisomerase II/histidine kinase"/>
    <property type="match status" value="1"/>
</dbReference>
<dbReference type="SMART" id="SM00388">
    <property type="entry name" value="HisKA"/>
    <property type="match status" value="1"/>
</dbReference>
<dbReference type="Gene3D" id="3.30.565.10">
    <property type="entry name" value="Histidine kinase-like ATPase, C-terminal domain"/>
    <property type="match status" value="1"/>
</dbReference>
<evidence type="ECO:0000259" key="13">
    <source>
        <dbReference type="PROSITE" id="PS50109"/>
    </source>
</evidence>
<keyword evidence="10 12" id="KW-0472">Membrane</keyword>
<evidence type="ECO:0000256" key="7">
    <source>
        <dbReference type="ARBA" id="ARBA00022692"/>
    </source>
</evidence>
<dbReference type="Gene3D" id="1.10.287.130">
    <property type="match status" value="1"/>
</dbReference>
<organism evidence="15 16">
    <name type="scientific">Oryzomonas rubra</name>
    <dbReference type="NCBI Taxonomy" id="2509454"/>
    <lineage>
        <taxon>Bacteria</taxon>
        <taxon>Pseudomonadati</taxon>
        <taxon>Thermodesulfobacteriota</taxon>
        <taxon>Desulfuromonadia</taxon>
        <taxon>Geobacterales</taxon>
        <taxon>Geobacteraceae</taxon>
        <taxon>Oryzomonas</taxon>
    </lineage>
</organism>
<dbReference type="Pfam" id="PF00672">
    <property type="entry name" value="HAMP"/>
    <property type="match status" value="1"/>
</dbReference>
<evidence type="ECO:0000256" key="11">
    <source>
        <dbReference type="SAM" id="Coils"/>
    </source>
</evidence>
<dbReference type="Pfam" id="PF02518">
    <property type="entry name" value="HATPase_c"/>
    <property type="match status" value="1"/>
</dbReference>
<evidence type="ECO:0000256" key="9">
    <source>
        <dbReference type="ARBA" id="ARBA00022989"/>
    </source>
</evidence>
<dbReference type="SUPFAM" id="SSF158472">
    <property type="entry name" value="HAMP domain-like"/>
    <property type="match status" value="1"/>
</dbReference>
<keyword evidence="11" id="KW-0175">Coiled coil</keyword>
<dbReference type="SUPFAM" id="SSF47384">
    <property type="entry name" value="Homodimeric domain of signal transducing histidine kinase"/>
    <property type="match status" value="1"/>
</dbReference>
<dbReference type="InterPro" id="IPR036097">
    <property type="entry name" value="HisK_dim/P_sf"/>
</dbReference>
<feature type="coiled-coil region" evidence="11">
    <location>
        <begin position="408"/>
        <end position="442"/>
    </location>
</feature>
<keyword evidence="4" id="KW-1003">Cell membrane</keyword>
<dbReference type="Pfam" id="PF00512">
    <property type="entry name" value="HisKA"/>
    <property type="match status" value="1"/>
</dbReference>
<evidence type="ECO:0000256" key="3">
    <source>
        <dbReference type="ARBA" id="ARBA00012438"/>
    </source>
</evidence>
<name>A0A5A9XJ11_9BACT</name>
<dbReference type="Proteomes" id="UP000324298">
    <property type="component" value="Unassembled WGS sequence"/>
</dbReference>
<evidence type="ECO:0000256" key="5">
    <source>
        <dbReference type="ARBA" id="ARBA00022553"/>
    </source>
</evidence>
<evidence type="ECO:0000256" key="12">
    <source>
        <dbReference type="SAM" id="Phobius"/>
    </source>
</evidence>
<evidence type="ECO:0000256" key="8">
    <source>
        <dbReference type="ARBA" id="ARBA00022777"/>
    </source>
</evidence>
<dbReference type="AlphaFoldDB" id="A0A5A9XJ11"/>
<dbReference type="PROSITE" id="PS50109">
    <property type="entry name" value="HIS_KIN"/>
    <property type="match status" value="1"/>
</dbReference>
<dbReference type="GO" id="GO:0005886">
    <property type="term" value="C:plasma membrane"/>
    <property type="evidence" value="ECO:0007669"/>
    <property type="project" value="UniProtKB-SubCell"/>
</dbReference>
<accession>A0A5A9XJ11</accession>
<dbReference type="SMART" id="SM00387">
    <property type="entry name" value="HATPase_c"/>
    <property type="match status" value="1"/>
</dbReference>
<dbReference type="InterPro" id="IPR003594">
    <property type="entry name" value="HATPase_dom"/>
</dbReference>
<dbReference type="PANTHER" id="PTHR43065:SF42">
    <property type="entry name" value="TWO-COMPONENT SENSOR PPRA"/>
    <property type="match status" value="1"/>
</dbReference>
<evidence type="ECO:0000313" key="16">
    <source>
        <dbReference type="Proteomes" id="UP000324298"/>
    </source>
</evidence>
<feature type="domain" description="HAMP" evidence="14">
    <location>
        <begin position="350"/>
        <end position="402"/>
    </location>
</feature>
<keyword evidence="7 12" id="KW-0812">Transmembrane</keyword>
<dbReference type="CDD" id="cd06225">
    <property type="entry name" value="HAMP"/>
    <property type="match status" value="1"/>
</dbReference>
<dbReference type="PROSITE" id="PS50885">
    <property type="entry name" value="HAMP"/>
    <property type="match status" value="1"/>
</dbReference>
<comment type="caution">
    <text evidence="15">The sequence shown here is derived from an EMBL/GenBank/DDBJ whole genome shotgun (WGS) entry which is preliminary data.</text>
</comment>
<comment type="catalytic activity">
    <reaction evidence="1">
        <text>ATP + protein L-histidine = ADP + protein N-phospho-L-histidine.</text>
        <dbReference type="EC" id="2.7.13.3"/>
    </reaction>
</comment>
<dbReference type="SMART" id="SM00304">
    <property type="entry name" value="HAMP"/>
    <property type="match status" value="1"/>
</dbReference>
<evidence type="ECO:0000256" key="2">
    <source>
        <dbReference type="ARBA" id="ARBA00004651"/>
    </source>
</evidence>
<protein>
    <recommendedName>
        <fullName evidence="3">histidine kinase</fullName>
        <ecNumber evidence="3">2.7.13.3</ecNumber>
    </recommendedName>
</protein>
<dbReference type="InterPro" id="IPR036890">
    <property type="entry name" value="HATPase_C_sf"/>
</dbReference>
<dbReference type="InterPro" id="IPR003660">
    <property type="entry name" value="HAMP_dom"/>
</dbReference>
<evidence type="ECO:0000259" key="14">
    <source>
        <dbReference type="PROSITE" id="PS50885"/>
    </source>
</evidence>
<dbReference type="RefSeq" id="WP_149307216.1">
    <property type="nucleotide sequence ID" value="NZ_SRSD01000004.1"/>
</dbReference>
<keyword evidence="5" id="KW-0597">Phosphoprotein</keyword>
<dbReference type="InterPro" id="IPR004358">
    <property type="entry name" value="Sig_transdc_His_kin-like_C"/>
</dbReference>
<keyword evidence="8" id="KW-0418">Kinase</keyword>
<evidence type="ECO:0000256" key="10">
    <source>
        <dbReference type="ARBA" id="ARBA00023136"/>
    </source>
</evidence>
<feature type="transmembrane region" description="Helical" evidence="12">
    <location>
        <begin position="12"/>
        <end position="36"/>
    </location>
</feature>
<keyword evidence="6" id="KW-0808">Transferase</keyword>
<dbReference type="PRINTS" id="PR00344">
    <property type="entry name" value="BCTRLSENSOR"/>
</dbReference>
<dbReference type="EC" id="2.7.13.3" evidence="3"/>
<dbReference type="CDD" id="cd00082">
    <property type="entry name" value="HisKA"/>
    <property type="match status" value="1"/>
</dbReference>
<dbReference type="PANTHER" id="PTHR43065">
    <property type="entry name" value="SENSOR HISTIDINE KINASE"/>
    <property type="match status" value="1"/>
</dbReference>
<evidence type="ECO:0000256" key="6">
    <source>
        <dbReference type="ARBA" id="ARBA00022679"/>
    </source>
</evidence>
<dbReference type="InterPro" id="IPR029151">
    <property type="entry name" value="Sensor-like_sf"/>
</dbReference>
<evidence type="ECO:0000256" key="1">
    <source>
        <dbReference type="ARBA" id="ARBA00000085"/>
    </source>
</evidence>
<dbReference type="EMBL" id="SRSD01000004">
    <property type="protein sequence ID" value="KAA0892278.1"/>
    <property type="molecule type" value="Genomic_DNA"/>
</dbReference>
<dbReference type="InterPro" id="IPR003661">
    <property type="entry name" value="HisK_dim/P_dom"/>
</dbReference>
<dbReference type="Pfam" id="PF17202">
    <property type="entry name" value="sCache_3_3"/>
    <property type="match status" value="1"/>
</dbReference>
<feature type="domain" description="Histidine kinase" evidence="13">
    <location>
        <begin position="451"/>
        <end position="660"/>
    </location>
</feature>
<dbReference type="GO" id="GO:0000155">
    <property type="term" value="F:phosphorelay sensor kinase activity"/>
    <property type="evidence" value="ECO:0007669"/>
    <property type="project" value="InterPro"/>
</dbReference>
<gene>
    <name evidence="15" type="ORF">ET418_08790</name>
</gene>
<keyword evidence="16" id="KW-1185">Reference proteome</keyword>
<comment type="subcellular location">
    <subcellularLocation>
        <location evidence="2">Cell membrane</location>
        <topology evidence="2">Multi-pass membrane protein</topology>
    </subcellularLocation>
</comment>
<dbReference type="Gene3D" id="6.10.340.10">
    <property type="match status" value="1"/>
</dbReference>